<keyword evidence="10" id="KW-1185">Reference proteome</keyword>
<evidence type="ECO:0000259" key="8">
    <source>
        <dbReference type="Pfam" id="PF03717"/>
    </source>
</evidence>
<reference evidence="10" key="1">
    <citation type="journal article" date="2019" name="Int. J. Syst. Evol. Microbiol.">
        <title>The Global Catalogue of Microorganisms (GCM) 10K type strain sequencing project: providing services to taxonomists for standard genome sequencing and annotation.</title>
        <authorList>
            <consortium name="The Broad Institute Genomics Platform"/>
            <consortium name="The Broad Institute Genome Sequencing Center for Infectious Disease"/>
            <person name="Wu L."/>
            <person name="Ma J."/>
        </authorList>
    </citation>
    <scope>NUCLEOTIDE SEQUENCE [LARGE SCALE GENOMIC DNA]</scope>
    <source>
        <strain evidence="10">CGMCC 1.12295</strain>
    </source>
</reference>
<organism evidence="9 10">
    <name type="scientific">Siminovitchia sediminis</name>
    <dbReference type="NCBI Taxonomy" id="1274353"/>
    <lineage>
        <taxon>Bacteria</taxon>
        <taxon>Bacillati</taxon>
        <taxon>Bacillota</taxon>
        <taxon>Bacilli</taxon>
        <taxon>Bacillales</taxon>
        <taxon>Bacillaceae</taxon>
        <taxon>Siminovitchia</taxon>
    </lineage>
</organism>
<dbReference type="Pfam" id="PF00905">
    <property type="entry name" value="Transpeptidase"/>
    <property type="match status" value="1"/>
</dbReference>
<dbReference type="Gene3D" id="3.90.1310.10">
    <property type="entry name" value="Penicillin-binding protein 2a (Domain 2)"/>
    <property type="match status" value="1"/>
</dbReference>
<sequence>MAKKRLLAVALIFFFMLSGLVGRLMQIQLFQTENFSSRHVNLVKESVRQRTHELILDDGRGQFLDRDGQPLSYEEKSVLVLFPFIQSMDWKSEEIASILQVPESILVRQVEHADEPMIAGGKDPILLTDPQADAINQLNIPGVLAVKKKIFPKKRLAGQLIGIYGENEELFKKRYPDQDWRYTTIGLTGLEKTFDDFLQSENETKFVFHVDGNGNPLFGIDVKYAGQSNPFYPLQVKTTIDQTLQKEVEALVDKHGIQKGGALLLDVKTNDLLAAVSRPQMNTKNPYSNEGSKNMMFSQLIPGSVFKTVVAAAAIEEGIVRDQDRYRCDLDIRGNPAERNLGHLNVEDSFSRSCNRTFAELAQELLEKDPMVLENYARKLGLLESAAWEGDIFQLDDFKQFEHDTGRIFAENESRKDKNLIAQTGIGQQEVRLAPISVANMMASIARGGEKMSIRAVSEIQYGDGTVMTSFEPQIIDNGNVSPIAAMELQKLLRKVVTDPEGTGHVLNNLPIQVAGKTGTAETAVIQNDHQLHHKWFAGYFPFEDPQYVLVVVNMDVPIDQGGVNLLYADIVQMIQAQSDAM</sequence>
<evidence type="ECO:0000256" key="5">
    <source>
        <dbReference type="ARBA" id="ARBA00023136"/>
    </source>
</evidence>
<dbReference type="RefSeq" id="WP_380771939.1">
    <property type="nucleotide sequence ID" value="NZ_JBHUEO010000004.1"/>
</dbReference>
<dbReference type="InterPro" id="IPR012338">
    <property type="entry name" value="Beta-lactam/transpept-like"/>
</dbReference>
<proteinExistence type="inferred from homology"/>
<dbReference type="EC" id="3.4.16.4" evidence="4"/>
<evidence type="ECO:0000256" key="4">
    <source>
        <dbReference type="ARBA" id="ARBA00012448"/>
    </source>
</evidence>
<dbReference type="Proteomes" id="UP001597301">
    <property type="component" value="Unassembled WGS sequence"/>
</dbReference>
<evidence type="ECO:0000256" key="6">
    <source>
        <dbReference type="ARBA" id="ARBA00034000"/>
    </source>
</evidence>
<dbReference type="SUPFAM" id="SSF56601">
    <property type="entry name" value="beta-lactamase/transpeptidase-like"/>
    <property type="match status" value="1"/>
</dbReference>
<comment type="pathway">
    <text evidence="2">Cell wall biogenesis; peptidoglycan biosynthesis.</text>
</comment>
<keyword evidence="5" id="KW-0472">Membrane</keyword>
<dbReference type="SUPFAM" id="SSF56519">
    <property type="entry name" value="Penicillin binding protein dimerisation domain"/>
    <property type="match status" value="1"/>
</dbReference>
<dbReference type="PANTHER" id="PTHR30627:SF24">
    <property type="entry name" value="PENICILLIN-BINDING PROTEIN 4B"/>
    <property type="match status" value="1"/>
</dbReference>
<dbReference type="InterPro" id="IPR001460">
    <property type="entry name" value="PCN-bd_Tpept"/>
</dbReference>
<comment type="similarity">
    <text evidence="3">Belongs to the transpeptidase family.</text>
</comment>
<accession>A0ABW4KCD1</accession>
<dbReference type="PANTHER" id="PTHR30627">
    <property type="entry name" value="PEPTIDOGLYCAN D,D-TRANSPEPTIDASE"/>
    <property type="match status" value="1"/>
</dbReference>
<comment type="catalytic activity">
    <reaction evidence="6">
        <text>Preferential cleavage: (Ac)2-L-Lys-D-Ala-|-D-Ala. Also transpeptidation of peptidyl-alanyl moieties that are N-acyl substituents of D-alanine.</text>
        <dbReference type="EC" id="3.4.16.4"/>
    </reaction>
</comment>
<evidence type="ECO:0000256" key="3">
    <source>
        <dbReference type="ARBA" id="ARBA00007171"/>
    </source>
</evidence>
<feature type="domain" description="Penicillin-binding protein dimerisation" evidence="8">
    <location>
        <begin position="60"/>
        <end position="216"/>
    </location>
</feature>
<gene>
    <name evidence="9" type="ORF">ACFSCZ_01810</name>
</gene>
<evidence type="ECO:0000313" key="9">
    <source>
        <dbReference type="EMBL" id="MFD1705487.1"/>
    </source>
</evidence>
<name>A0ABW4KCD1_9BACI</name>
<dbReference type="InterPro" id="IPR036138">
    <property type="entry name" value="PBP_dimer_sf"/>
</dbReference>
<protein>
    <recommendedName>
        <fullName evidence="4">serine-type D-Ala-D-Ala carboxypeptidase</fullName>
        <ecNumber evidence="4">3.4.16.4</ecNumber>
    </recommendedName>
</protein>
<dbReference type="InterPro" id="IPR050515">
    <property type="entry name" value="Beta-lactam/transpept"/>
</dbReference>
<dbReference type="Pfam" id="PF03717">
    <property type="entry name" value="PBP_dimer"/>
    <property type="match status" value="1"/>
</dbReference>
<comment type="subcellular location">
    <subcellularLocation>
        <location evidence="1">Membrane</location>
    </subcellularLocation>
</comment>
<feature type="domain" description="Penicillin-binding protein transpeptidase" evidence="7">
    <location>
        <begin position="260"/>
        <end position="558"/>
    </location>
</feature>
<evidence type="ECO:0000256" key="2">
    <source>
        <dbReference type="ARBA" id="ARBA00004752"/>
    </source>
</evidence>
<dbReference type="Gene3D" id="3.40.710.10">
    <property type="entry name" value="DD-peptidase/beta-lactamase superfamily"/>
    <property type="match status" value="1"/>
</dbReference>
<evidence type="ECO:0000313" key="10">
    <source>
        <dbReference type="Proteomes" id="UP001597301"/>
    </source>
</evidence>
<dbReference type="InterPro" id="IPR005311">
    <property type="entry name" value="PBP_dimer"/>
</dbReference>
<comment type="caution">
    <text evidence="9">The sequence shown here is derived from an EMBL/GenBank/DDBJ whole genome shotgun (WGS) entry which is preliminary data.</text>
</comment>
<dbReference type="EMBL" id="JBHUEO010000004">
    <property type="protein sequence ID" value="MFD1705487.1"/>
    <property type="molecule type" value="Genomic_DNA"/>
</dbReference>
<evidence type="ECO:0000259" key="7">
    <source>
        <dbReference type="Pfam" id="PF00905"/>
    </source>
</evidence>
<evidence type="ECO:0000256" key="1">
    <source>
        <dbReference type="ARBA" id="ARBA00004370"/>
    </source>
</evidence>